<comment type="caution">
    <text evidence="2">The sequence shown here is derived from an EMBL/GenBank/DDBJ whole genome shotgun (WGS) entry which is preliminary data.</text>
</comment>
<dbReference type="CDD" id="cd02028">
    <property type="entry name" value="UMPK_like"/>
    <property type="match status" value="1"/>
</dbReference>
<dbReference type="InterPro" id="IPR027417">
    <property type="entry name" value="P-loop_NTPase"/>
</dbReference>
<dbReference type="AlphaFoldDB" id="X0T954"/>
<dbReference type="PRINTS" id="PR00988">
    <property type="entry name" value="URIDINKINASE"/>
</dbReference>
<dbReference type="GO" id="GO:0016301">
    <property type="term" value="F:kinase activity"/>
    <property type="evidence" value="ECO:0007669"/>
    <property type="project" value="InterPro"/>
</dbReference>
<accession>X0T954</accession>
<dbReference type="EMBL" id="BARS01010121">
    <property type="protein sequence ID" value="GAF89998.1"/>
    <property type="molecule type" value="Genomic_DNA"/>
</dbReference>
<evidence type="ECO:0000313" key="2">
    <source>
        <dbReference type="EMBL" id="GAF89998.1"/>
    </source>
</evidence>
<proteinExistence type="predicted"/>
<dbReference type="PANTHER" id="PTHR10285">
    <property type="entry name" value="URIDINE KINASE"/>
    <property type="match status" value="1"/>
</dbReference>
<feature type="domain" description="Phosphoribulokinase/uridine kinase" evidence="1">
    <location>
        <begin position="81"/>
        <end position="271"/>
    </location>
</feature>
<sequence>MPALPGPEQLEWEKIYEMEIVTRARAWNRARDVGTIEGINRRMAFGGYLDVIRDADRAYEGAIWKIAGEILGRRNSIRLVIVAGPSSSGKTTTTLKLCEALRAMGKDPQLLTLDNYFWNLKDQPQDEFGDYKFESPQALDIETINRNLRDLLAGKETSVPVYDFMAGCRKEKWEKMKLSDGQLLVMEGLHAFYQPMTAGIPGEIQFRVYIETICQLQDGADNFIPWTDIRLLRRMVRDNLQRNYTPIKTLGHWHYVRQAEKEFIVPFIGQAE</sequence>
<dbReference type="Gene3D" id="3.40.50.300">
    <property type="entry name" value="P-loop containing nucleotide triphosphate hydrolases"/>
    <property type="match status" value="1"/>
</dbReference>
<evidence type="ECO:0000259" key="1">
    <source>
        <dbReference type="Pfam" id="PF00485"/>
    </source>
</evidence>
<protein>
    <recommendedName>
        <fullName evidence="1">Phosphoribulokinase/uridine kinase domain-containing protein</fullName>
    </recommendedName>
</protein>
<organism evidence="2">
    <name type="scientific">marine sediment metagenome</name>
    <dbReference type="NCBI Taxonomy" id="412755"/>
    <lineage>
        <taxon>unclassified sequences</taxon>
        <taxon>metagenomes</taxon>
        <taxon>ecological metagenomes</taxon>
    </lineage>
</organism>
<dbReference type="Pfam" id="PF00485">
    <property type="entry name" value="PRK"/>
    <property type="match status" value="1"/>
</dbReference>
<gene>
    <name evidence="2" type="ORF">S01H1_18860</name>
</gene>
<feature type="non-terminal residue" evidence="2">
    <location>
        <position position="272"/>
    </location>
</feature>
<dbReference type="InterPro" id="IPR006083">
    <property type="entry name" value="PRK/URK"/>
</dbReference>
<dbReference type="SUPFAM" id="SSF52540">
    <property type="entry name" value="P-loop containing nucleoside triphosphate hydrolases"/>
    <property type="match status" value="1"/>
</dbReference>
<reference evidence="2" key="1">
    <citation type="journal article" date="2014" name="Front. Microbiol.">
        <title>High frequency of phylogenetically diverse reductive dehalogenase-homologous genes in deep subseafloor sedimentary metagenomes.</title>
        <authorList>
            <person name="Kawai M."/>
            <person name="Futagami T."/>
            <person name="Toyoda A."/>
            <person name="Takaki Y."/>
            <person name="Nishi S."/>
            <person name="Hori S."/>
            <person name="Arai W."/>
            <person name="Tsubouchi T."/>
            <person name="Morono Y."/>
            <person name="Uchiyama I."/>
            <person name="Ito T."/>
            <person name="Fujiyama A."/>
            <person name="Inagaki F."/>
            <person name="Takami H."/>
        </authorList>
    </citation>
    <scope>NUCLEOTIDE SEQUENCE</scope>
    <source>
        <strain evidence="2">Expedition CK06-06</strain>
    </source>
</reference>
<name>X0T954_9ZZZZ</name>
<dbReference type="GO" id="GO:0005524">
    <property type="term" value="F:ATP binding"/>
    <property type="evidence" value="ECO:0007669"/>
    <property type="project" value="InterPro"/>
</dbReference>